<evidence type="ECO:0000313" key="1">
    <source>
        <dbReference type="EMBL" id="XDF89322.1"/>
    </source>
</evidence>
<dbReference type="Proteomes" id="UP000321408">
    <property type="component" value="Chromosome"/>
</dbReference>
<accession>A0AC61ZU43</accession>
<evidence type="ECO:0000313" key="2">
    <source>
        <dbReference type="Proteomes" id="UP000321408"/>
    </source>
</evidence>
<reference evidence="1 2" key="1">
    <citation type="journal article" date="2020" name="Nature">
        <title>Isolation of an archaeon at the prokaryote-eukaryote interface.</title>
        <authorList>
            <person name="Imachi H."/>
            <person name="Nobu M.K."/>
            <person name="Nakahara N."/>
            <person name="Morono Y."/>
            <person name="Ogawara M."/>
            <person name="Takaki Y."/>
            <person name="Takano Y."/>
            <person name="Uematsu K."/>
            <person name="Ikuta T."/>
            <person name="Ito M."/>
            <person name="Matsui Y."/>
            <person name="Miyazaki M."/>
            <person name="Murata K."/>
            <person name="Saito Y."/>
            <person name="Sakai S."/>
            <person name="Song C."/>
            <person name="Tasumi E."/>
            <person name="Yamanaka Y."/>
            <person name="Yamaguchi T."/>
            <person name="Kamagata Y."/>
            <person name="Tamaki H."/>
            <person name="Takai K."/>
        </authorList>
    </citation>
    <scope>NUCLEOTIDE SEQUENCE [LARGE SCALE GENOMIC DNA]</scope>
    <source>
        <strain evidence="1 2">MK-D1</strain>
    </source>
</reference>
<organism evidence="1 2">
    <name type="scientific">Promethearchaeum syntrophicum</name>
    <dbReference type="NCBI Taxonomy" id="2594042"/>
    <lineage>
        <taxon>Archaea</taxon>
        <taxon>Promethearchaeati</taxon>
        <taxon>Promethearchaeota</taxon>
        <taxon>Promethearchaeia</taxon>
        <taxon>Promethearchaeales</taxon>
        <taxon>Promethearchaeaceae</taxon>
        <taxon>Promethearchaeum</taxon>
    </lineage>
</organism>
<reference evidence="1 2" key="2">
    <citation type="journal article" date="2024" name="Int. J. Syst. Evol. Microbiol.">
        <title>Promethearchaeum syntrophicum gen. nov., sp. nov., an anaerobic, obligately syntrophic archaeon, the first isolate of the lineage 'Asgard' archaea, and proposal of the new archaeal phylum Promethearchaeota phyl. nov. and kingdom Promethearchaeati regn. nov.</title>
        <authorList>
            <person name="Imachi H."/>
            <person name="Nobu M.K."/>
            <person name="Kato S."/>
            <person name="Takaki Y."/>
            <person name="Miyazaki M."/>
            <person name="Miyata M."/>
            <person name="Ogawara M."/>
            <person name="Saito Y."/>
            <person name="Sakai S."/>
            <person name="Tahara Y.O."/>
            <person name="Takano Y."/>
            <person name="Tasumi E."/>
            <person name="Uematsu K."/>
            <person name="Yoshimura T."/>
            <person name="Itoh T."/>
            <person name="Ohkuma M."/>
            <person name="Takai K."/>
        </authorList>
    </citation>
    <scope>NUCLEOTIDE SEQUENCE [LARGE SCALE GENOMIC DNA]</scope>
    <source>
        <strain evidence="1 2">MK-D1</strain>
    </source>
</reference>
<name>A0AC61ZU43_9ARCH</name>
<sequence>MKFDKIIAKEFPSINIIIGGHSHTVLKEPVLVKNTIICQAGSYGEYFGILDLELDDNLLIKNYKGSLISSKDFIPDPKIAEIIELYSKKAKKFMSKSLFYLKNALSHSLTEENPLSNFLADSLKDIFQTNIGIINSGILNKSLEKGFMSKLILLETSPSPLNPTYFEIKGIDIRKTLEKSLIEEIQMQDGSGAGFRGKYLGNIAVSSNVRIYLNSESENFCRINSITIDDEPLDECKWYSVASSDYLQRGSGYLEMSNNRNERYDPDYIRDVLRKFLQKEEMIMAAYIKRFIKKEV</sequence>
<gene>
    <name evidence="1" type="ORF">DSAG12_04475</name>
</gene>
<protein>
    <submittedName>
        <fullName evidence="1">5'-nucleotidase C-terminal domain-containing protein</fullName>
    </submittedName>
</protein>
<proteinExistence type="predicted"/>
<dbReference type="EMBL" id="CP042905">
    <property type="protein sequence ID" value="XDF89322.1"/>
    <property type="molecule type" value="Genomic_DNA"/>
</dbReference>
<keyword evidence="2" id="KW-1185">Reference proteome</keyword>